<dbReference type="PANTHER" id="PTHR35713:SF1">
    <property type="entry name" value="ARGININE_SERINE-RICH-LIKE SPLICING FACTOR"/>
    <property type="match status" value="1"/>
</dbReference>
<organism evidence="2 3">
    <name type="scientific">Rhynchospora pubera</name>
    <dbReference type="NCBI Taxonomy" id="906938"/>
    <lineage>
        <taxon>Eukaryota</taxon>
        <taxon>Viridiplantae</taxon>
        <taxon>Streptophyta</taxon>
        <taxon>Embryophyta</taxon>
        <taxon>Tracheophyta</taxon>
        <taxon>Spermatophyta</taxon>
        <taxon>Magnoliopsida</taxon>
        <taxon>Liliopsida</taxon>
        <taxon>Poales</taxon>
        <taxon>Cyperaceae</taxon>
        <taxon>Cyperoideae</taxon>
        <taxon>Rhynchosporeae</taxon>
        <taxon>Rhynchospora</taxon>
    </lineage>
</organism>
<evidence type="ECO:0000256" key="1">
    <source>
        <dbReference type="SAM" id="MobiDB-lite"/>
    </source>
</evidence>
<evidence type="ECO:0000313" key="3">
    <source>
        <dbReference type="Proteomes" id="UP001140206"/>
    </source>
</evidence>
<feature type="region of interest" description="Disordered" evidence="1">
    <location>
        <begin position="103"/>
        <end position="136"/>
    </location>
</feature>
<dbReference type="PANTHER" id="PTHR35713">
    <property type="entry name" value="ARGININE/SERINE-RICH-LIKE SPLICING FACTOR"/>
    <property type="match status" value="1"/>
</dbReference>
<protein>
    <submittedName>
        <fullName evidence="2">tRNA 2-thiocytidine biosynthesis TtcA</fullName>
    </submittedName>
</protein>
<dbReference type="AlphaFoldDB" id="A0AAV8CZ33"/>
<name>A0AAV8CZ33_9POAL</name>
<comment type="caution">
    <text evidence="2">The sequence shown here is derived from an EMBL/GenBank/DDBJ whole genome shotgun (WGS) entry which is preliminary data.</text>
</comment>
<evidence type="ECO:0000313" key="2">
    <source>
        <dbReference type="EMBL" id="KAJ4761242.1"/>
    </source>
</evidence>
<proteinExistence type="predicted"/>
<dbReference type="EMBL" id="JAMFTS010000004">
    <property type="protein sequence ID" value="KAJ4761242.1"/>
    <property type="molecule type" value="Genomic_DNA"/>
</dbReference>
<keyword evidence="3" id="KW-1185">Reference proteome</keyword>
<gene>
    <name evidence="2" type="ORF">LUZ62_071617</name>
</gene>
<feature type="compositionally biased region" description="Acidic residues" evidence="1">
    <location>
        <begin position="112"/>
        <end position="136"/>
    </location>
</feature>
<sequence>MALWGISFSAAPAVFSPSSTVKTPNGAVPVSQTHTSVLFPLRSRPCVLLRRRRDSAVCMASAQDDEEEKPGRNPLDFPYEWVRPKPPARLNVFPKFPAMTTPLPTWLPYDQAPDDEIDEDEEDFEEQEQPEQDPDE</sequence>
<accession>A0AAV8CZ33</accession>
<reference evidence="2" key="1">
    <citation type="submission" date="2022-08" db="EMBL/GenBank/DDBJ databases">
        <authorList>
            <person name="Marques A."/>
        </authorList>
    </citation>
    <scope>NUCLEOTIDE SEQUENCE</scope>
    <source>
        <strain evidence="2">RhyPub2mFocal</strain>
        <tissue evidence="2">Leaves</tissue>
    </source>
</reference>
<dbReference type="Proteomes" id="UP001140206">
    <property type="component" value="Chromosome 4"/>
</dbReference>